<dbReference type="CDD" id="cd05233">
    <property type="entry name" value="SDR_c"/>
    <property type="match status" value="1"/>
</dbReference>
<dbReference type="RefSeq" id="WP_120749177.1">
    <property type="nucleotide sequence ID" value="NZ_RBAH01000016.1"/>
</dbReference>
<organism evidence="3 4">
    <name type="scientific">Paenibacillus ginsengarvi</name>
    <dbReference type="NCBI Taxonomy" id="400777"/>
    <lineage>
        <taxon>Bacteria</taxon>
        <taxon>Bacillati</taxon>
        <taxon>Bacillota</taxon>
        <taxon>Bacilli</taxon>
        <taxon>Bacillales</taxon>
        <taxon>Paenibacillaceae</taxon>
        <taxon>Paenibacillus</taxon>
    </lineage>
</organism>
<dbReference type="PRINTS" id="PR00080">
    <property type="entry name" value="SDRFAMILY"/>
</dbReference>
<dbReference type="Proteomes" id="UP000282311">
    <property type="component" value="Unassembled WGS sequence"/>
</dbReference>
<evidence type="ECO:0000256" key="1">
    <source>
        <dbReference type="ARBA" id="ARBA00006484"/>
    </source>
</evidence>
<dbReference type="PANTHER" id="PTHR42760:SF133">
    <property type="entry name" value="3-OXOACYL-[ACYL-CARRIER-PROTEIN] REDUCTASE"/>
    <property type="match status" value="1"/>
</dbReference>
<accession>A0A3B0C169</accession>
<dbReference type="FunFam" id="3.40.50.720:FF:000084">
    <property type="entry name" value="Short-chain dehydrogenase reductase"/>
    <property type="match status" value="1"/>
</dbReference>
<gene>
    <name evidence="3" type="ORF">D7M11_20780</name>
</gene>
<dbReference type="PRINTS" id="PR00081">
    <property type="entry name" value="GDHRDH"/>
</dbReference>
<proteinExistence type="inferred from homology"/>
<dbReference type="SUPFAM" id="SSF51735">
    <property type="entry name" value="NAD(P)-binding Rossmann-fold domains"/>
    <property type="match status" value="1"/>
</dbReference>
<evidence type="ECO:0000313" key="4">
    <source>
        <dbReference type="Proteomes" id="UP000282311"/>
    </source>
</evidence>
<evidence type="ECO:0000313" key="3">
    <source>
        <dbReference type="EMBL" id="RKN79122.1"/>
    </source>
</evidence>
<name>A0A3B0C169_9BACL</name>
<evidence type="ECO:0000256" key="2">
    <source>
        <dbReference type="ARBA" id="ARBA00023002"/>
    </source>
</evidence>
<dbReference type="GO" id="GO:0008206">
    <property type="term" value="P:bile acid metabolic process"/>
    <property type="evidence" value="ECO:0007669"/>
    <property type="project" value="UniProtKB-ARBA"/>
</dbReference>
<dbReference type="PANTHER" id="PTHR42760">
    <property type="entry name" value="SHORT-CHAIN DEHYDROGENASES/REDUCTASES FAMILY MEMBER"/>
    <property type="match status" value="1"/>
</dbReference>
<dbReference type="EMBL" id="RBAH01000016">
    <property type="protein sequence ID" value="RKN79122.1"/>
    <property type="molecule type" value="Genomic_DNA"/>
</dbReference>
<protein>
    <submittedName>
        <fullName evidence="3">SDR family oxidoreductase</fullName>
    </submittedName>
</protein>
<dbReference type="OrthoDB" id="9803333at2"/>
<dbReference type="InterPro" id="IPR036291">
    <property type="entry name" value="NAD(P)-bd_dom_sf"/>
</dbReference>
<sequence length="273" mass="29391">MPQTAVQPTEQQRKLQRVQDMVAFVTGAGSGIGRATAIRLAQEGAKVCLADLKENRADEVKQQIESFGGQAIVADVDVSDPKRMEDAIRQTFDQWKRLDIVFANAGINGTLTPIENMSEQDWDRTLTTNLKGTFLAVKCAIPHMKQNGGSIVITSSINGSRKFSGFGSSAYSASKAGQVAFAKMAALELARYKIRVNVICPGAIETNIGENTKKTPELKNIEIPVQYPQGSQPLEHGAGKPEQVADLVLFLASGESSHISGTEIFIDGAESLL</sequence>
<dbReference type="Pfam" id="PF13561">
    <property type="entry name" value="adh_short_C2"/>
    <property type="match status" value="1"/>
</dbReference>
<dbReference type="GO" id="GO:0016616">
    <property type="term" value="F:oxidoreductase activity, acting on the CH-OH group of donors, NAD or NADP as acceptor"/>
    <property type="evidence" value="ECO:0007669"/>
    <property type="project" value="TreeGrafter"/>
</dbReference>
<dbReference type="Gene3D" id="3.40.50.720">
    <property type="entry name" value="NAD(P)-binding Rossmann-like Domain"/>
    <property type="match status" value="1"/>
</dbReference>
<comment type="caution">
    <text evidence="3">The sequence shown here is derived from an EMBL/GenBank/DDBJ whole genome shotgun (WGS) entry which is preliminary data.</text>
</comment>
<keyword evidence="2" id="KW-0560">Oxidoreductase</keyword>
<dbReference type="NCBIfam" id="NF004203">
    <property type="entry name" value="PRK05653.2-4"/>
    <property type="match status" value="1"/>
</dbReference>
<comment type="similarity">
    <text evidence="1">Belongs to the short-chain dehydrogenases/reductases (SDR) family.</text>
</comment>
<keyword evidence="4" id="KW-1185">Reference proteome</keyword>
<dbReference type="InterPro" id="IPR002347">
    <property type="entry name" value="SDR_fam"/>
</dbReference>
<dbReference type="AlphaFoldDB" id="A0A3B0C169"/>
<reference evidence="3 4" key="1">
    <citation type="journal article" date="2007" name="Int. J. Syst. Evol. Microbiol.">
        <title>Paenibacillus ginsengarvi sp. nov., isolated from soil from ginseng cultivation.</title>
        <authorList>
            <person name="Yoon M.H."/>
            <person name="Ten L.N."/>
            <person name="Im W.T."/>
        </authorList>
    </citation>
    <scope>NUCLEOTIDE SEQUENCE [LARGE SCALE GENOMIC DNA]</scope>
    <source>
        <strain evidence="3 4">KCTC 13059</strain>
    </source>
</reference>